<dbReference type="Gene3D" id="3.40.960.10">
    <property type="entry name" value="VSR Endonuclease"/>
    <property type="match status" value="1"/>
</dbReference>
<accession>A0ABV5T1D7</accession>
<organism evidence="1 2">
    <name type="scientific">Microbacterium terregens</name>
    <dbReference type="NCBI Taxonomy" id="69363"/>
    <lineage>
        <taxon>Bacteria</taxon>
        <taxon>Bacillati</taxon>
        <taxon>Actinomycetota</taxon>
        <taxon>Actinomycetes</taxon>
        <taxon>Micrococcales</taxon>
        <taxon>Microbacteriaceae</taxon>
        <taxon>Microbacterium</taxon>
    </lineage>
</organism>
<protein>
    <recommendedName>
        <fullName evidence="3">DUF559 domain-containing protein</fullName>
    </recommendedName>
</protein>
<evidence type="ECO:0000313" key="1">
    <source>
        <dbReference type="EMBL" id="MFB9645756.1"/>
    </source>
</evidence>
<comment type="caution">
    <text evidence="1">The sequence shown here is derived from an EMBL/GenBank/DDBJ whole genome shotgun (WGS) entry which is preliminary data.</text>
</comment>
<keyword evidence="2" id="KW-1185">Reference proteome</keyword>
<reference evidence="1 2" key="1">
    <citation type="submission" date="2024-09" db="EMBL/GenBank/DDBJ databases">
        <authorList>
            <person name="Sun Q."/>
            <person name="Mori K."/>
        </authorList>
    </citation>
    <scope>NUCLEOTIDE SEQUENCE [LARGE SCALE GENOMIC DNA]</scope>
    <source>
        <strain evidence="1 2">JCM 1342</strain>
    </source>
</reference>
<dbReference type="RefSeq" id="WP_344712251.1">
    <property type="nucleotide sequence ID" value="NZ_BAAAWH010000001.1"/>
</dbReference>
<dbReference type="InterPro" id="IPR011335">
    <property type="entry name" value="Restrct_endonuc-II-like"/>
</dbReference>
<sequence length="304" mass="34430">MLRPNPLPLELSLQPFTVSAARDFGVGRGRLAGADLARPFHGVRTPDAFAAEDQDPLLLLCLQYAPRLAPWQFFWGETALALVGVPTPRWPHRVGLHVAAHRPAREPRTEGVIGHRLQVREPAIVVLSGLPLEHPVRAWRQAGSLWGHDDLVAAADAIVHQGWGTVDELRDEIRVLGGRSARKMRSALNHVRSGVESPEETRLRLLIVRAGLPEPEVNWILRDEYGRAIARLDLAYRRWRVAVEYDGRVHAEDPRQFERDADRWSEIRRAGWRHVRVLRHHMRGDRPRAVALVREALHDAGWGS</sequence>
<dbReference type="Proteomes" id="UP001589611">
    <property type="component" value="Unassembled WGS sequence"/>
</dbReference>
<dbReference type="EMBL" id="JBHMBE010000003">
    <property type="protein sequence ID" value="MFB9645756.1"/>
    <property type="molecule type" value="Genomic_DNA"/>
</dbReference>
<evidence type="ECO:0000313" key="2">
    <source>
        <dbReference type="Proteomes" id="UP001589611"/>
    </source>
</evidence>
<proteinExistence type="predicted"/>
<gene>
    <name evidence="1" type="ORF">ACFFPJ_08085</name>
</gene>
<name>A0ABV5T1D7_9MICO</name>
<dbReference type="SUPFAM" id="SSF52980">
    <property type="entry name" value="Restriction endonuclease-like"/>
    <property type="match status" value="1"/>
</dbReference>
<evidence type="ECO:0008006" key="3">
    <source>
        <dbReference type="Google" id="ProtNLM"/>
    </source>
</evidence>